<accession>A0AA38P3F8</accession>
<evidence type="ECO:0000313" key="1">
    <source>
        <dbReference type="EMBL" id="KAJ3835569.1"/>
    </source>
</evidence>
<organism evidence="1 2">
    <name type="scientific">Lentinula raphanica</name>
    <dbReference type="NCBI Taxonomy" id="153919"/>
    <lineage>
        <taxon>Eukaryota</taxon>
        <taxon>Fungi</taxon>
        <taxon>Dikarya</taxon>
        <taxon>Basidiomycota</taxon>
        <taxon>Agaricomycotina</taxon>
        <taxon>Agaricomycetes</taxon>
        <taxon>Agaricomycetidae</taxon>
        <taxon>Agaricales</taxon>
        <taxon>Marasmiineae</taxon>
        <taxon>Omphalotaceae</taxon>
        <taxon>Lentinula</taxon>
    </lineage>
</organism>
<gene>
    <name evidence="1" type="ORF">F5878DRAFT_627552</name>
</gene>
<reference evidence="1" key="1">
    <citation type="submission" date="2022-08" db="EMBL/GenBank/DDBJ databases">
        <authorList>
            <consortium name="DOE Joint Genome Institute"/>
            <person name="Min B."/>
            <person name="Riley R."/>
            <person name="Sierra-Patev S."/>
            <person name="Naranjo-Ortiz M."/>
            <person name="Looney B."/>
            <person name="Konkel Z."/>
            <person name="Slot J.C."/>
            <person name="Sakamoto Y."/>
            <person name="Steenwyk J.L."/>
            <person name="Rokas A."/>
            <person name="Carro J."/>
            <person name="Camarero S."/>
            <person name="Ferreira P."/>
            <person name="Molpeceres G."/>
            <person name="Ruiz-Duenas F.J."/>
            <person name="Serrano A."/>
            <person name="Henrissat B."/>
            <person name="Drula E."/>
            <person name="Hughes K.W."/>
            <person name="Mata J.L."/>
            <person name="Ishikawa N.K."/>
            <person name="Vargas-Isla R."/>
            <person name="Ushijima S."/>
            <person name="Smith C.A."/>
            <person name="Ahrendt S."/>
            <person name="Andreopoulos W."/>
            <person name="He G."/>
            <person name="Labutti K."/>
            <person name="Lipzen A."/>
            <person name="Ng V."/>
            <person name="Sandor L."/>
            <person name="Barry K."/>
            <person name="Martinez A.T."/>
            <person name="Xiao Y."/>
            <person name="Gibbons J.G."/>
            <person name="Terashima K."/>
            <person name="Hibbett D.S."/>
            <person name="Grigoriev I.V."/>
        </authorList>
    </citation>
    <scope>NUCLEOTIDE SEQUENCE</scope>
    <source>
        <strain evidence="1">TFB9207</strain>
    </source>
</reference>
<protein>
    <submittedName>
        <fullName evidence="1">Uncharacterized protein</fullName>
    </submittedName>
</protein>
<proteinExistence type="predicted"/>
<name>A0AA38P3F8_9AGAR</name>
<sequence>MPLSSLKPPPESDCDSLCSSSPSLTLESCSPDATLHRRLSKLKRYLGEEIPNDLVPVISSARDPLAAKDLLVRLSTCIGCEPVLDPAVISQKIMDLEDDKSLSDEEEEDLVFVEVESPLEGSNSWSEGGDNTFRATTPSRYSKKWVWEKKGHRREEQDYAYILRALRSL</sequence>
<comment type="caution">
    <text evidence="1">The sequence shown here is derived from an EMBL/GenBank/DDBJ whole genome shotgun (WGS) entry which is preliminary data.</text>
</comment>
<evidence type="ECO:0000313" key="2">
    <source>
        <dbReference type="Proteomes" id="UP001163846"/>
    </source>
</evidence>
<dbReference type="AlphaFoldDB" id="A0AA38P3F8"/>
<dbReference type="EMBL" id="MU806399">
    <property type="protein sequence ID" value="KAJ3835569.1"/>
    <property type="molecule type" value="Genomic_DNA"/>
</dbReference>
<keyword evidence="2" id="KW-1185">Reference proteome</keyword>
<dbReference type="Proteomes" id="UP001163846">
    <property type="component" value="Unassembled WGS sequence"/>
</dbReference>